<gene>
    <name evidence="1" type="ORF">CWO07_25075</name>
</gene>
<name>A0A2T5EFW6_VIBSP</name>
<dbReference type="AlphaFoldDB" id="A0A2T5EFW6"/>
<dbReference type="RefSeq" id="WP_108188447.1">
    <property type="nucleotide sequence ID" value="NZ_PIFK01000101.1"/>
</dbReference>
<accession>A0A2T5EFW6</accession>
<reference evidence="1 2" key="1">
    <citation type="submission" date="2017-11" db="EMBL/GenBank/DDBJ databases">
        <title>Population delineation of vibrios coincides with oyster pathogenicity.</title>
        <authorList>
            <person name="Bruto M."/>
            <person name="Labreuche Y."/>
            <person name="James A."/>
            <person name="Piel D."/>
            <person name="Chenivesse S."/>
            <person name="Petton B."/>
            <person name="Polz M.F."/>
            <person name="Le Roux F."/>
        </authorList>
    </citation>
    <scope>NUCLEOTIDE SEQUENCE [LARGE SCALE GENOMIC DNA]</scope>
    <source>
        <strain evidence="1 2">FF_144</strain>
    </source>
</reference>
<evidence type="ECO:0008006" key="3">
    <source>
        <dbReference type="Google" id="ProtNLM"/>
    </source>
</evidence>
<evidence type="ECO:0000313" key="1">
    <source>
        <dbReference type="EMBL" id="PTP18321.1"/>
    </source>
</evidence>
<comment type="caution">
    <text evidence="1">The sequence shown here is derived from an EMBL/GenBank/DDBJ whole genome shotgun (WGS) entry which is preliminary data.</text>
</comment>
<proteinExistence type="predicted"/>
<protein>
    <recommendedName>
        <fullName evidence="3">DUF4365 domain-containing protein</fullName>
    </recommendedName>
</protein>
<sequence>MPDSEIKCAIKQYAEAYERLQALQETEPSIPEGDQKTGSIGEFYSYRYLSNTFPNSKLTYGSHSEKGWDIHVSGAELKVQVKTVSAYSKTRTISPLHNNWDVLHIIYVNKALQPEGFWIIEDNSFFGDKSLLSSKKCRHPTNTKLLGSKDIPFGKNRIDELLQAL</sequence>
<organism evidence="1 2">
    <name type="scientific">Vibrio splendidus</name>
    <dbReference type="NCBI Taxonomy" id="29497"/>
    <lineage>
        <taxon>Bacteria</taxon>
        <taxon>Pseudomonadati</taxon>
        <taxon>Pseudomonadota</taxon>
        <taxon>Gammaproteobacteria</taxon>
        <taxon>Vibrionales</taxon>
        <taxon>Vibrionaceae</taxon>
        <taxon>Vibrio</taxon>
    </lineage>
</organism>
<evidence type="ECO:0000313" key="2">
    <source>
        <dbReference type="Proteomes" id="UP000244197"/>
    </source>
</evidence>
<dbReference type="EMBL" id="PIFK01000101">
    <property type="protein sequence ID" value="PTP18321.1"/>
    <property type="molecule type" value="Genomic_DNA"/>
</dbReference>
<dbReference type="Proteomes" id="UP000244197">
    <property type="component" value="Unassembled WGS sequence"/>
</dbReference>